<evidence type="ECO:0000256" key="4">
    <source>
        <dbReference type="ARBA" id="ARBA00022989"/>
    </source>
</evidence>
<evidence type="ECO:0000256" key="2">
    <source>
        <dbReference type="ARBA" id="ARBA00022448"/>
    </source>
</evidence>
<dbReference type="PANTHER" id="PTHR43791">
    <property type="entry name" value="PERMEASE-RELATED"/>
    <property type="match status" value="1"/>
</dbReference>
<evidence type="ECO:0000256" key="5">
    <source>
        <dbReference type="ARBA" id="ARBA00023136"/>
    </source>
</evidence>
<feature type="transmembrane region" description="Helical" evidence="6">
    <location>
        <begin position="323"/>
        <end position="344"/>
    </location>
</feature>
<comment type="subcellular location">
    <subcellularLocation>
        <location evidence="1">Membrane</location>
        <topology evidence="1">Multi-pass membrane protein</topology>
    </subcellularLocation>
</comment>
<feature type="transmembrane region" description="Helical" evidence="6">
    <location>
        <begin position="125"/>
        <end position="144"/>
    </location>
</feature>
<dbReference type="InterPro" id="IPR036259">
    <property type="entry name" value="MFS_trans_sf"/>
</dbReference>
<keyword evidence="5 6" id="KW-0472">Membrane</keyword>
<feature type="transmembrane region" description="Helical" evidence="6">
    <location>
        <begin position="58"/>
        <end position="76"/>
    </location>
</feature>
<evidence type="ECO:0000256" key="1">
    <source>
        <dbReference type="ARBA" id="ARBA00004141"/>
    </source>
</evidence>
<feature type="transmembrane region" description="Helical" evidence="6">
    <location>
        <begin position="290"/>
        <end position="311"/>
    </location>
</feature>
<organism evidence="7 8">
    <name type="scientific">Paraphoma chrysanthemicola</name>
    <dbReference type="NCBI Taxonomy" id="798071"/>
    <lineage>
        <taxon>Eukaryota</taxon>
        <taxon>Fungi</taxon>
        <taxon>Dikarya</taxon>
        <taxon>Ascomycota</taxon>
        <taxon>Pezizomycotina</taxon>
        <taxon>Dothideomycetes</taxon>
        <taxon>Pleosporomycetidae</taxon>
        <taxon>Pleosporales</taxon>
        <taxon>Pleosporineae</taxon>
        <taxon>Phaeosphaeriaceae</taxon>
        <taxon>Paraphoma</taxon>
    </lineage>
</organism>
<evidence type="ECO:0000256" key="3">
    <source>
        <dbReference type="ARBA" id="ARBA00022692"/>
    </source>
</evidence>
<dbReference type="PANTHER" id="PTHR43791:SF47">
    <property type="entry name" value="MAJOR FACILITATOR SUPERFAMILY (MFS) PROFILE DOMAIN-CONTAINING PROTEIN-RELATED"/>
    <property type="match status" value="1"/>
</dbReference>
<keyword evidence="2" id="KW-0813">Transport</keyword>
<feature type="transmembrane region" description="Helical" evidence="6">
    <location>
        <begin position="411"/>
        <end position="431"/>
    </location>
</feature>
<gene>
    <name evidence="7" type="ORF">FB567DRAFT_432876</name>
</gene>
<evidence type="ECO:0000313" key="7">
    <source>
        <dbReference type="EMBL" id="KAH7094382.1"/>
    </source>
</evidence>
<feature type="transmembrane region" description="Helical" evidence="6">
    <location>
        <begin position="350"/>
        <end position="371"/>
    </location>
</feature>
<dbReference type="GO" id="GO:0016020">
    <property type="term" value="C:membrane"/>
    <property type="evidence" value="ECO:0007669"/>
    <property type="project" value="UniProtKB-SubCell"/>
</dbReference>
<proteinExistence type="predicted"/>
<dbReference type="AlphaFoldDB" id="A0A8K0RG28"/>
<dbReference type="InterPro" id="IPR011701">
    <property type="entry name" value="MFS"/>
</dbReference>
<feature type="transmembrane region" description="Helical" evidence="6">
    <location>
        <begin position="164"/>
        <end position="195"/>
    </location>
</feature>
<dbReference type="OrthoDB" id="3639251at2759"/>
<dbReference type="GO" id="GO:0022857">
    <property type="term" value="F:transmembrane transporter activity"/>
    <property type="evidence" value="ECO:0007669"/>
    <property type="project" value="InterPro"/>
</dbReference>
<reference evidence="7" key="1">
    <citation type="journal article" date="2021" name="Nat. Commun.">
        <title>Genetic determinants of endophytism in the Arabidopsis root mycobiome.</title>
        <authorList>
            <person name="Mesny F."/>
            <person name="Miyauchi S."/>
            <person name="Thiergart T."/>
            <person name="Pickel B."/>
            <person name="Atanasova L."/>
            <person name="Karlsson M."/>
            <person name="Huettel B."/>
            <person name="Barry K.W."/>
            <person name="Haridas S."/>
            <person name="Chen C."/>
            <person name="Bauer D."/>
            <person name="Andreopoulos W."/>
            <person name="Pangilinan J."/>
            <person name="LaButti K."/>
            <person name="Riley R."/>
            <person name="Lipzen A."/>
            <person name="Clum A."/>
            <person name="Drula E."/>
            <person name="Henrissat B."/>
            <person name="Kohler A."/>
            <person name="Grigoriev I.V."/>
            <person name="Martin F.M."/>
            <person name="Hacquard S."/>
        </authorList>
    </citation>
    <scope>NUCLEOTIDE SEQUENCE</scope>
    <source>
        <strain evidence="7">MPI-SDFR-AT-0120</strain>
    </source>
</reference>
<name>A0A8K0RG28_9PLEO</name>
<dbReference type="EMBL" id="JAGMVJ010000001">
    <property type="protein sequence ID" value="KAH7094382.1"/>
    <property type="molecule type" value="Genomic_DNA"/>
</dbReference>
<accession>A0A8K0RG28</accession>
<dbReference type="FunFam" id="1.20.1250.20:FF:000394">
    <property type="entry name" value="MFS general substrate transporter"/>
    <property type="match status" value="1"/>
</dbReference>
<dbReference type="Pfam" id="PF07690">
    <property type="entry name" value="MFS_1"/>
    <property type="match status" value="1"/>
</dbReference>
<dbReference type="Gene3D" id="1.20.1250.20">
    <property type="entry name" value="MFS general substrate transporter like domains"/>
    <property type="match status" value="2"/>
</dbReference>
<protein>
    <submittedName>
        <fullName evidence="7">Major facilitator superfamily domain-containing protein</fullName>
    </submittedName>
</protein>
<feature type="transmembrane region" description="Helical" evidence="6">
    <location>
        <begin position="207"/>
        <end position="230"/>
    </location>
</feature>
<keyword evidence="8" id="KW-1185">Reference proteome</keyword>
<feature type="transmembrane region" description="Helical" evidence="6">
    <location>
        <begin position="96"/>
        <end position="118"/>
    </location>
</feature>
<dbReference type="FunFam" id="1.20.1250.20:FF:000018">
    <property type="entry name" value="MFS transporter permease"/>
    <property type="match status" value="1"/>
</dbReference>
<keyword evidence="4 6" id="KW-1133">Transmembrane helix</keyword>
<evidence type="ECO:0000313" key="8">
    <source>
        <dbReference type="Proteomes" id="UP000813461"/>
    </source>
</evidence>
<sequence length="440" mass="48864">MSLKEKDLEAETKERVSINGNTAIDIQDVLDTSGPASPHSEKDDKETRRIIRKIDMRLLPTLAVIYAFALIDRVNLPNARIAGMDADLQLSIGSRYSILTMIFFIPYIIFQFPANIIIRYLGPAIWLPSLVVCWGAVTIGMGFVTDWTQALGCRIILGVLEAGYYPGCVFLLSCCGFYLLALLASGFSNILAWGLSEMKGIAGLNGWQWIFAIEGAITVLLGIFGFVAIVDFPDKATNPHPVTRRPFLTVPEATIVLARIQRDRGDAVADKLTWATISRHLRDWKIWEFAWLYFLNNVVAYSWGYFLPIILRNDMGYSVAMSQIMSFPPYVLAAAWMFMTAWVADRYRKRGLIIIFNCTWAIIGVCMMAYTSEPRTRYAGVFLGVSGANANVPSLLSYMHNNIVGQMKRSVASALLIGGGACGGIAASNIFRQQDAPKYT</sequence>
<evidence type="ECO:0000256" key="6">
    <source>
        <dbReference type="SAM" id="Phobius"/>
    </source>
</evidence>
<keyword evidence="3 6" id="KW-0812">Transmembrane</keyword>
<comment type="caution">
    <text evidence="7">The sequence shown here is derived from an EMBL/GenBank/DDBJ whole genome shotgun (WGS) entry which is preliminary data.</text>
</comment>
<dbReference type="SUPFAM" id="SSF103473">
    <property type="entry name" value="MFS general substrate transporter"/>
    <property type="match status" value="1"/>
</dbReference>
<dbReference type="Proteomes" id="UP000813461">
    <property type="component" value="Unassembled WGS sequence"/>
</dbReference>